<accession>A0A840ZJ99</accession>
<reference evidence="1 2" key="1">
    <citation type="submission" date="2020-08" db="EMBL/GenBank/DDBJ databases">
        <title>Genomic Encyclopedia of Type Strains, Phase IV (KMG-IV): sequencing the most valuable type-strain genomes for metagenomic binning, comparative biology and taxonomic classification.</title>
        <authorList>
            <person name="Goeker M."/>
        </authorList>
    </citation>
    <scope>NUCLEOTIDE SEQUENCE [LARGE SCALE GENOMIC DNA]</scope>
    <source>
        <strain evidence="1 2">DSM 2163</strain>
    </source>
</reference>
<keyword evidence="2" id="KW-1185">Reference proteome</keyword>
<gene>
    <name evidence="1" type="ORF">HNR00_002360</name>
</gene>
<protein>
    <submittedName>
        <fullName evidence="1">Uncharacterized protein</fullName>
    </submittedName>
</protein>
<evidence type="ECO:0000313" key="1">
    <source>
        <dbReference type="EMBL" id="MBB5757646.1"/>
    </source>
</evidence>
<dbReference type="Proteomes" id="UP000583454">
    <property type="component" value="Unassembled WGS sequence"/>
</dbReference>
<sequence>MLMLILACEVMVVGVANAGRYRPPGIVVDQTVTRGHIIT</sequence>
<comment type="caution">
    <text evidence="1">The sequence shown here is derived from an EMBL/GenBank/DDBJ whole genome shotgun (WGS) entry which is preliminary data.</text>
</comment>
<dbReference type="AlphaFoldDB" id="A0A840ZJ99"/>
<proteinExistence type="predicted"/>
<dbReference type="EMBL" id="JACHOP010000008">
    <property type="protein sequence ID" value="MBB5757646.1"/>
    <property type="molecule type" value="Genomic_DNA"/>
</dbReference>
<name>A0A840ZJ99_9HYPH</name>
<organism evidence="1 2">
    <name type="scientific">Methylorubrum rhodinum</name>
    <dbReference type="NCBI Taxonomy" id="29428"/>
    <lineage>
        <taxon>Bacteria</taxon>
        <taxon>Pseudomonadati</taxon>
        <taxon>Pseudomonadota</taxon>
        <taxon>Alphaproteobacteria</taxon>
        <taxon>Hyphomicrobiales</taxon>
        <taxon>Methylobacteriaceae</taxon>
        <taxon>Methylorubrum</taxon>
    </lineage>
</organism>
<evidence type="ECO:0000313" key="2">
    <source>
        <dbReference type="Proteomes" id="UP000583454"/>
    </source>
</evidence>